<gene>
    <name evidence="1" type="ORF">J1605_000362</name>
</gene>
<dbReference type="AlphaFoldDB" id="A0AB34H689"/>
<dbReference type="Proteomes" id="UP001159641">
    <property type="component" value="Unassembled WGS sequence"/>
</dbReference>
<sequence length="175" mass="19002">MADGNDWLVERAVPDLAFVWAGNQLERESTLRWRGRGRGRGAVSRETILAGAGGQRGRRAQDLCWSVLALLPRGELGGRRAGRQGVDLQSVGRRPALSLPGSVRLVSGPPPAPKLNRSDWVMPLTVFKAFSGESDARPSNSVVPIPAMEEAVKERIQEIGANEPSWKSVSILTDR</sequence>
<dbReference type="EMBL" id="JAIQCJ010001624">
    <property type="protein sequence ID" value="KAJ8788306.1"/>
    <property type="molecule type" value="Genomic_DNA"/>
</dbReference>
<evidence type="ECO:0000313" key="1">
    <source>
        <dbReference type="EMBL" id="KAJ8788306.1"/>
    </source>
</evidence>
<reference evidence="1 2" key="1">
    <citation type="submission" date="2022-11" db="EMBL/GenBank/DDBJ databases">
        <title>Whole genome sequence of Eschrichtius robustus ER-17-0199.</title>
        <authorList>
            <person name="Bruniche-Olsen A."/>
            <person name="Black A.N."/>
            <person name="Fields C.J."/>
            <person name="Walden K."/>
            <person name="Dewoody J.A."/>
        </authorList>
    </citation>
    <scope>NUCLEOTIDE SEQUENCE [LARGE SCALE GENOMIC DNA]</scope>
    <source>
        <strain evidence="1">ER-17-0199</strain>
        <tissue evidence="1">Blubber</tissue>
    </source>
</reference>
<protein>
    <submittedName>
        <fullName evidence="1">Uncharacterized protein</fullName>
    </submittedName>
</protein>
<keyword evidence="2" id="KW-1185">Reference proteome</keyword>
<evidence type="ECO:0000313" key="2">
    <source>
        <dbReference type="Proteomes" id="UP001159641"/>
    </source>
</evidence>
<name>A0AB34H689_ESCRO</name>
<comment type="caution">
    <text evidence="1">The sequence shown here is derived from an EMBL/GenBank/DDBJ whole genome shotgun (WGS) entry which is preliminary data.</text>
</comment>
<organism evidence="1 2">
    <name type="scientific">Eschrichtius robustus</name>
    <name type="common">California gray whale</name>
    <name type="synonym">Eschrichtius gibbosus</name>
    <dbReference type="NCBI Taxonomy" id="9764"/>
    <lineage>
        <taxon>Eukaryota</taxon>
        <taxon>Metazoa</taxon>
        <taxon>Chordata</taxon>
        <taxon>Craniata</taxon>
        <taxon>Vertebrata</taxon>
        <taxon>Euteleostomi</taxon>
        <taxon>Mammalia</taxon>
        <taxon>Eutheria</taxon>
        <taxon>Laurasiatheria</taxon>
        <taxon>Artiodactyla</taxon>
        <taxon>Whippomorpha</taxon>
        <taxon>Cetacea</taxon>
        <taxon>Mysticeti</taxon>
        <taxon>Eschrichtiidae</taxon>
        <taxon>Eschrichtius</taxon>
    </lineage>
</organism>
<proteinExistence type="predicted"/>
<accession>A0AB34H689</accession>